<organism evidence="2 3">
    <name type="scientific">Brevundimonas nasdae</name>
    <dbReference type="NCBI Taxonomy" id="172043"/>
    <lineage>
        <taxon>Bacteria</taxon>
        <taxon>Pseudomonadati</taxon>
        <taxon>Pseudomonadota</taxon>
        <taxon>Alphaproteobacteria</taxon>
        <taxon>Caulobacterales</taxon>
        <taxon>Caulobacteraceae</taxon>
        <taxon>Brevundimonas</taxon>
    </lineage>
</organism>
<accession>A0ABX8TKF1</accession>
<dbReference type="GeneID" id="94373743"/>
<dbReference type="InterPro" id="IPR053802">
    <property type="entry name" value="DUF6950"/>
</dbReference>
<feature type="domain" description="DUF6950" evidence="1">
    <location>
        <begin position="3"/>
        <end position="132"/>
    </location>
</feature>
<dbReference type="Pfam" id="PF22262">
    <property type="entry name" value="DUF6950"/>
    <property type="match status" value="1"/>
</dbReference>
<protein>
    <recommendedName>
        <fullName evidence="1">DUF6950 domain-containing protein</fullName>
    </recommendedName>
</protein>
<name>A0ABX8TKF1_9CAUL</name>
<dbReference type="RefSeq" id="WP_219353310.1">
    <property type="nucleotide sequence ID" value="NZ_CP080034.1"/>
</dbReference>
<gene>
    <name evidence="2" type="ORF">KWG56_00600</name>
</gene>
<dbReference type="Proteomes" id="UP000824334">
    <property type="component" value="Chromosome"/>
</dbReference>
<evidence type="ECO:0000313" key="3">
    <source>
        <dbReference type="Proteomes" id="UP000824334"/>
    </source>
</evidence>
<evidence type="ECO:0000313" key="2">
    <source>
        <dbReference type="EMBL" id="QYC10558.1"/>
    </source>
</evidence>
<evidence type="ECO:0000259" key="1">
    <source>
        <dbReference type="Pfam" id="PF22262"/>
    </source>
</evidence>
<proteinExistence type="predicted"/>
<reference evidence="2 3" key="1">
    <citation type="submission" date="2021-07" db="EMBL/GenBank/DDBJ databases">
        <title>Isolation and characterization of bacteria from a gold mining with a capacity of golden bioaccumulation.</title>
        <authorList>
            <person name="Yang X.J."/>
        </authorList>
    </citation>
    <scope>NUCLEOTIDE SEQUENCE [LARGE SCALE GENOMIC DNA]</scope>
    <source>
        <strain evidence="2 3">Au29</strain>
    </source>
</reference>
<sequence length="139" mass="15127">MAELKSFLRAEIGKPLIYGRSDCLLFASDWWLLISGRDPAADYRGTYHTETEAEAIIAAAGGIERLTEKAMANAGGVEVAAPMAGDVGLVRAIGEDGCSVTVGAVHTGRRWAARARRGVALGLRVEAARIWRWSDQWRW</sequence>
<keyword evidence="3" id="KW-1185">Reference proteome</keyword>
<dbReference type="EMBL" id="CP080034">
    <property type="protein sequence ID" value="QYC10558.1"/>
    <property type="molecule type" value="Genomic_DNA"/>
</dbReference>